<dbReference type="EMBL" id="CAJVPW010064567">
    <property type="protein sequence ID" value="CAG8786039.1"/>
    <property type="molecule type" value="Genomic_DNA"/>
</dbReference>
<sequence>VNNQDESATSGDTVKVSALHKSQRQDADEKNIQIDTETKSYLDTNLIGSVENNSQINKNNPSTKQHPEANRTHIIQATSTNSSRRCRLREVELDEVKSVKYKLTNRKLLALSYVSLKPLSNIQGMTNKDAI</sequence>
<comment type="caution">
    <text evidence="1">The sequence shown here is derived from an EMBL/GenBank/DDBJ whole genome shotgun (WGS) entry which is preliminary data.</text>
</comment>
<gene>
    <name evidence="1" type="ORF">SPELUC_LOCUS16799</name>
</gene>
<organism evidence="1 2">
    <name type="scientific">Cetraspora pellucida</name>
    <dbReference type="NCBI Taxonomy" id="1433469"/>
    <lineage>
        <taxon>Eukaryota</taxon>
        <taxon>Fungi</taxon>
        <taxon>Fungi incertae sedis</taxon>
        <taxon>Mucoromycota</taxon>
        <taxon>Glomeromycotina</taxon>
        <taxon>Glomeromycetes</taxon>
        <taxon>Diversisporales</taxon>
        <taxon>Gigasporaceae</taxon>
        <taxon>Cetraspora</taxon>
    </lineage>
</organism>
<reference evidence="1" key="1">
    <citation type="submission" date="2021-06" db="EMBL/GenBank/DDBJ databases">
        <authorList>
            <person name="Kallberg Y."/>
            <person name="Tangrot J."/>
            <person name="Rosling A."/>
        </authorList>
    </citation>
    <scope>NUCLEOTIDE SEQUENCE</scope>
    <source>
        <strain evidence="1">28 12/20/2015</strain>
    </source>
</reference>
<protein>
    <submittedName>
        <fullName evidence="1">15318_t:CDS:1</fullName>
    </submittedName>
</protein>
<proteinExistence type="predicted"/>
<evidence type="ECO:0000313" key="2">
    <source>
        <dbReference type="Proteomes" id="UP000789366"/>
    </source>
</evidence>
<name>A0ACA9RBQ2_9GLOM</name>
<evidence type="ECO:0000313" key="1">
    <source>
        <dbReference type="EMBL" id="CAG8786039.1"/>
    </source>
</evidence>
<accession>A0ACA9RBQ2</accession>
<feature type="non-terminal residue" evidence="1">
    <location>
        <position position="1"/>
    </location>
</feature>
<dbReference type="Proteomes" id="UP000789366">
    <property type="component" value="Unassembled WGS sequence"/>
</dbReference>
<keyword evidence="2" id="KW-1185">Reference proteome</keyword>
<feature type="non-terminal residue" evidence="1">
    <location>
        <position position="131"/>
    </location>
</feature>